<dbReference type="PANTHER" id="PTHR43047:SF72">
    <property type="entry name" value="OSMOSENSING HISTIDINE PROTEIN KINASE SLN1"/>
    <property type="match status" value="1"/>
</dbReference>
<dbReference type="FunFam" id="3.30.565.10:FF:000010">
    <property type="entry name" value="Sensor histidine kinase RcsC"/>
    <property type="match status" value="1"/>
</dbReference>
<feature type="domain" description="PAS" evidence="12">
    <location>
        <begin position="229"/>
        <end position="303"/>
    </location>
</feature>
<dbReference type="Gene3D" id="3.30.565.10">
    <property type="entry name" value="Histidine kinase-like ATPase, C-terminal domain"/>
    <property type="match status" value="1"/>
</dbReference>
<dbReference type="SMART" id="SM00387">
    <property type="entry name" value="HATPase_c"/>
    <property type="match status" value="1"/>
</dbReference>
<feature type="domain" description="Phytochrome chromophore attachment site" evidence="10">
    <location>
        <begin position="24"/>
        <end position="198"/>
    </location>
</feature>
<dbReference type="InterPro" id="IPR003594">
    <property type="entry name" value="HATPase_dom"/>
</dbReference>
<dbReference type="Pfam" id="PF00989">
    <property type="entry name" value="PAS"/>
    <property type="match status" value="1"/>
</dbReference>
<dbReference type="GO" id="GO:0000155">
    <property type="term" value="F:phosphorelay sensor kinase activity"/>
    <property type="evidence" value="ECO:0007669"/>
    <property type="project" value="InterPro"/>
</dbReference>
<dbReference type="InterPro" id="IPR029016">
    <property type="entry name" value="GAF-like_dom_sf"/>
</dbReference>
<dbReference type="EC" id="2.7.13.3" evidence="3"/>
<accession>A0A563VPH9</accession>
<dbReference type="PRINTS" id="PR00344">
    <property type="entry name" value="BCTRLSENSOR"/>
</dbReference>
<dbReference type="Gene3D" id="1.10.287.130">
    <property type="match status" value="1"/>
</dbReference>
<evidence type="ECO:0000256" key="2">
    <source>
        <dbReference type="ARBA" id="ARBA00006402"/>
    </source>
</evidence>
<feature type="coiled-coil region" evidence="9">
    <location>
        <begin position="523"/>
        <end position="596"/>
    </location>
</feature>
<dbReference type="SUPFAM" id="SSF55874">
    <property type="entry name" value="ATPase domain of HSP90 chaperone/DNA topoisomerase II/histidine kinase"/>
    <property type="match status" value="1"/>
</dbReference>
<sequence length="947" mass="108442">MISSEQDINRLLATISLRIRQSLDVEKILQATVEEVCQLLKCDRVLVYRFEPDWSGTVTVEAVSNPQWSILGDVIRDPCFESAWIDKYQQGEVTHHENVKTVAIDECYRELLQHFNVQANLVAPILQPQKKPKDFIIKKNQGNSGANSPLSCSLEKQPSNINGTDNFSLWGLLIAHHCQKPRKWQELEINLLKQLANQVAIAIQQAELLQRTHQELRERQLAERQTQKVREFLQTVIDRLPVAVYVKDARQENFGKFQLWNQATEQIFNLEAPQVLGKTVEDYFPPEKAQDLIQQDLQVIEAGEALDIPEEQIDDGKGTAKIVHKIKVPLYDQKRQPEYLLCIAEDITARKKAELELRQKSEELTAFSENLKLLHRLNTTNYQSFEELFRDHLLTGCQMFNCSTGVVGLIEGDFYTIYAIESNLDSLHPQTQIPIKDTYCCQVIKQKKTVTYNCVGNIQQLCFQPLYQSFKFESYIGTPIFVDGSVFGTLCFTSQQAKNPPFSDREKETIEMMAQSIGRFIFADRVEKKRQEAEAKLTQAKKELEIRVLQRTAELEIANYRLHDELRERKQTQVELQASQDNLKESERRWRSLLENVRLLVVGIDIQEKVDYVNPYFLELIGYAQEEVINHNWFKNFIHPRDRQRAIELHNNIVNINFCCSHHYHQTTIVTKSGEAKTIAWNTTQLRNLEGVPTGMMCIGKDITESQAIERMKDEFISVVSHELRTPLTSIRGALGLLATGVLNTQSEKGERVIKIAAESTEHLVRLVDDILELERLESGKIELVIHQVKIQELIAQAINRVQIVANKEKITIKATESIGEFHGDGDRLLQVLTNLLSNAIKFSDSGSTIWLDVEFKETTDNPPQKIIAFAIRDRGKGIPADQLESIFERFHQVDASDSRRKGGTGLGLAICRSIVEQHGGKIWVDSVYGKGTTFYFNIPLEENSYQ</sequence>
<evidence type="ECO:0000256" key="6">
    <source>
        <dbReference type="ARBA" id="ARBA00022777"/>
    </source>
</evidence>
<proteinExistence type="inferred from homology"/>
<feature type="domain" description="PAC" evidence="13">
    <location>
        <begin position="307"/>
        <end position="359"/>
    </location>
</feature>
<comment type="similarity">
    <text evidence="2">In the N-terminal section; belongs to the phytochrome family.</text>
</comment>
<dbReference type="InterPro" id="IPR000014">
    <property type="entry name" value="PAS"/>
</dbReference>
<dbReference type="InterPro" id="IPR036097">
    <property type="entry name" value="HisK_dim/P_sf"/>
</dbReference>
<keyword evidence="5 14" id="KW-0808">Transferase</keyword>
<dbReference type="Pfam" id="PF00512">
    <property type="entry name" value="HisKA"/>
    <property type="match status" value="1"/>
</dbReference>
<keyword evidence="15" id="KW-1185">Reference proteome</keyword>
<dbReference type="PROSITE" id="PS50112">
    <property type="entry name" value="PAS"/>
    <property type="match status" value="2"/>
</dbReference>
<dbReference type="CDD" id="cd00130">
    <property type="entry name" value="PAS"/>
    <property type="match status" value="2"/>
</dbReference>
<dbReference type="InterPro" id="IPR013767">
    <property type="entry name" value="PAS_fold"/>
</dbReference>
<evidence type="ECO:0000259" key="12">
    <source>
        <dbReference type="PROSITE" id="PS50112"/>
    </source>
</evidence>
<comment type="catalytic activity">
    <reaction evidence="1">
        <text>ATP + protein L-histidine = ADP + protein N-phospho-L-histidine.</text>
        <dbReference type="EC" id="2.7.13.3"/>
    </reaction>
</comment>
<evidence type="ECO:0000259" key="11">
    <source>
        <dbReference type="PROSITE" id="PS50109"/>
    </source>
</evidence>
<dbReference type="InterPro" id="IPR036890">
    <property type="entry name" value="HATPase_C_sf"/>
</dbReference>
<gene>
    <name evidence="14" type="ORF">H1P_1970009</name>
</gene>
<evidence type="ECO:0000313" key="15">
    <source>
        <dbReference type="Proteomes" id="UP000320055"/>
    </source>
</evidence>
<dbReference type="InterPro" id="IPR003661">
    <property type="entry name" value="HisK_dim/P_dom"/>
</dbReference>
<dbReference type="Gene3D" id="3.30.450.20">
    <property type="entry name" value="PAS domain"/>
    <property type="match status" value="2"/>
</dbReference>
<dbReference type="InterPro" id="IPR035965">
    <property type="entry name" value="PAS-like_dom_sf"/>
</dbReference>
<dbReference type="OrthoDB" id="474548at2"/>
<dbReference type="Pfam" id="PF02518">
    <property type="entry name" value="HATPase_c"/>
    <property type="match status" value="1"/>
</dbReference>
<dbReference type="PROSITE" id="PS50109">
    <property type="entry name" value="HIS_KIN"/>
    <property type="match status" value="1"/>
</dbReference>
<dbReference type="Pfam" id="PF08448">
    <property type="entry name" value="PAS_4"/>
    <property type="match status" value="1"/>
</dbReference>
<dbReference type="EMBL" id="CAACVJ010000109">
    <property type="protein sequence ID" value="VEP13366.1"/>
    <property type="molecule type" value="Genomic_DNA"/>
</dbReference>
<dbReference type="CDD" id="cd00082">
    <property type="entry name" value="HisKA"/>
    <property type="match status" value="1"/>
</dbReference>
<dbReference type="SMART" id="SM00091">
    <property type="entry name" value="PAS"/>
    <property type="match status" value="2"/>
</dbReference>
<dbReference type="InterPro" id="IPR003018">
    <property type="entry name" value="GAF"/>
</dbReference>
<dbReference type="GO" id="GO:0009927">
    <property type="term" value="F:histidine phosphotransfer kinase activity"/>
    <property type="evidence" value="ECO:0007669"/>
    <property type="project" value="TreeGrafter"/>
</dbReference>
<evidence type="ECO:0000256" key="8">
    <source>
        <dbReference type="ARBA" id="ARBA00074306"/>
    </source>
</evidence>
<evidence type="ECO:0000256" key="4">
    <source>
        <dbReference type="ARBA" id="ARBA00022553"/>
    </source>
</evidence>
<evidence type="ECO:0000256" key="7">
    <source>
        <dbReference type="ARBA" id="ARBA00023012"/>
    </source>
</evidence>
<dbReference type="Gene3D" id="3.30.450.40">
    <property type="match status" value="2"/>
</dbReference>
<evidence type="ECO:0000313" key="14">
    <source>
        <dbReference type="EMBL" id="VEP13366.1"/>
    </source>
</evidence>
<dbReference type="InterPro" id="IPR004358">
    <property type="entry name" value="Sig_transdc_His_kin-like_C"/>
</dbReference>
<dbReference type="GO" id="GO:0006355">
    <property type="term" value="P:regulation of DNA-templated transcription"/>
    <property type="evidence" value="ECO:0007669"/>
    <property type="project" value="InterPro"/>
</dbReference>
<dbReference type="NCBIfam" id="TIGR00229">
    <property type="entry name" value="sensory_box"/>
    <property type="match status" value="2"/>
</dbReference>
<dbReference type="PANTHER" id="PTHR43047">
    <property type="entry name" value="TWO-COMPONENT HISTIDINE PROTEIN KINASE"/>
    <property type="match status" value="1"/>
</dbReference>
<dbReference type="InterPro" id="IPR013656">
    <property type="entry name" value="PAS_4"/>
</dbReference>
<dbReference type="SUPFAM" id="SSF55785">
    <property type="entry name" value="PYP-like sensor domain (PAS domain)"/>
    <property type="match status" value="2"/>
</dbReference>
<evidence type="ECO:0000256" key="9">
    <source>
        <dbReference type="SAM" id="Coils"/>
    </source>
</evidence>
<dbReference type="PROSITE" id="PS50046">
    <property type="entry name" value="PHYTOCHROME_2"/>
    <property type="match status" value="1"/>
</dbReference>
<dbReference type="RefSeq" id="WP_144871645.1">
    <property type="nucleotide sequence ID" value="NZ_LR213947.1"/>
</dbReference>
<keyword evidence="7" id="KW-0902">Two-component regulatory system</keyword>
<dbReference type="SUPFAM" id="SSF47384">
    <property type="entry name" value="Homodimeric domain of signal transducing histidine kinase"/>
    <property type="match status" value="1"/>
</dbReference>
<dbReference type="GO" id="GO:0005886">
    <property type="term" value="C:plasma membrane"/>
    <property type="evidence" value="ECO:0007669"/>
    <property type="project" value="TreeGrafter"/>
</dbReference>
<dbReference type="SMART" id="SM00065">
    <property type="entry name" value="GAF"/>
    <property type="match status" value="2"/>
</dbReference>
<dbReference type="SUPFAM" id="SSF55781">
    <property type="entry name" value="GAF domain-like"/>
    <property type="match status" value="2"/>
</dbReference>
<dbReference type="InterPro" id="IPR000700">
    <property type="entry name" value="PAS-assoc_C"/>
</dbReference>
<dbReference type="Pfam" id="PF01590">
    <property type="entry name" value="GAF"/>
    <property type="match status" value="2"/>
</dbReference>
<keyword evidence="6 14" id="KW-0418">Kinase</keyword>
<feature type="coiled-coil region" evidence="9">
    <location>
        <begin position="192"/>
        <end position="219"/>
    </location>
</feature>
<evidence type="ECO:0000259" key="10">
    <source>
        <dbReference type="PROSITE" id="PS50046"/>
    </source>
</evidence>
<evidence type="ECO:0000256" key="3">
    <source>
        <dbReference type="ARBA" id="ARBA00012438"/>
    </source>
</evidence>
<dbReference type="SMART" id="SM00388">
    <property type="entry name" value="HisKA"/>
    <property type="match status" value="1"/>
</dbReference>
<evidence type="ECO:0000259" key="13">
    <source>
        <dbReference type="PROSITE" id="PS50113"/>
    </source>
</evidence>
<dbReference type="AlphaFoldDB" id="A0A563VPH9"/>
<dbReference type="FunFam" id="1.10.287.130:FF:000001">
    <property type="entry name" value="Two-component sensor histidine kinase"/>
    <property type="match status" value="1"/>
</dbReference>
<organism evidence="14 15">
    <name type="scientific">Hyella patelloides LEGE 07179</name>
    <dbReference type="NCBI Taxonomy" id="945734"/>
    <lineage>
        <taxon>Bacteria</taxon>
        <taxon>Bacillati</taxon>
        <taxon>Cyanobacteriota</taxon>
        <taxon>Cyanophyceae</taxon>
        <taxon>Pleurocapsales</taxon>
        <taxon>Hyellaceae</taxon>
        <taxon>Hyella</taxon>
    </lineage>
</organism>
<name>A0A563VPH9_9CYAN</name>
<dbReference type="PROSITE" id="PS50113">
    <property type="entry name" value="PAC"/>
    <property type="match status" value="1"/>
</dbReference>
<keyword evidence="9" id="KW-0175">Coiled coil</keyword>
<dbReference type="InterPro" id="IPR005467">
    <property type="entry name" value="His_kinase_dom"/>
</dbReference>
<keyword evidence="4" id="KW-0597">Phosphoprotein</keyword>
<evidence type="ECO:0000256" key="1">
    <source>
        <dbReference type="ARBA" id="ARBA00000085"/>
    </source>
</evidence>
<evidence type="ECO:0000256" key="5">
    <source>
        <dbReference type="ARBA" id="ARBA00022679"/>
    </source>
</evidence>
<feature type="domain" description="PAS" evidence="12">
    <location>
        <begin position="586"/>
        <end position="657"/>
    </location>
</feature>
<dbReference type="CDD" id="cd16922">
    <property type="entry name" value="HATPase_EvgS-ArcB-TorS-like"/>
    <property type="match status" value="1"/>
</dbReference>
<feature type="domain" description="Histidine kinase" evidence="11">
    <location>
        <begin position="719"/>
        <end position="943"/>
    </location>
</feature>
<reference evidence="14 15" key="1">
    <citation type="submission" date="2019-01" db="EMBL/GenBank/DDBJ databases">
        <authorList>
            <person name="Brito A."/>
        </authorList>
    </citation>
    <scope>NUCLEOTIDE SEQUENCE [LARGE SCALE GENOMIC DNA]</scope>
    <source>
        <strain evidence="14">1</strain>
    </source>
</reference>
<dbReference type="Proteomes" id="UP000320055">
    <property type="component" value="Unassembled WGS sequence"/>
</dbReference>
<dbReference type="InterPro" id="IPR016132">
    <property type="entry name" value="Phyto_chromo_attachment"/>
</dbReference>
<protein>
    <recommendedName>
        <fullName evidence="8">Circadian input-output histidine kinase CikA</fullName>
        <ecNumber evidence="3">2.7.13.3</ecNumber>
    </recommendedName>
</protein>